<sequence length="86" mass="8965">PAPGQLRAALRHHAGIYGHRQARQRPRPRLVLPGVFISGGPAGSAGDAQRQHPATGLEDRKEHALPDAGRGARGAARGEPADDGRA</sequence>
<evidence type="ECO:0000256" key="1">
    <source>
        <dbReference type="SAM" id="MobiDB-lite"/>
    </source>
</evidence>
<organism evidence="2">
    <name type="scientific">Tanacetum cinerariifolium</name>
    <name type="common">Dalmatian daisy</name>
    <name type="synonym">Chrysanthemum cinerariifolium</name>
    <dbReference type="NCBI Taxonomy" id="118510"/>
    <lineage>
        <taxon>Eukaryota</taxon>
        <taxon>Viridiplantae</taxon>
        <taxon>Streptophyta</taxon>
        <taxon>Embryophyta</taxon>
        <taxon>Tracheophyta</taxon>
        <taxon>Spermatophyta</taxon>
        <taxon>Magnoliopsida</taxon>
        <taxon>eudicotyledons</taxon>
        <taxon>Gunneridae</taxon>
        <taxon>Pentapetalae</taxon>
        <taxon>asterids</taxon>
        <taxon>campanulids</taxon>
        <taxon>Asterales</taxon>
        <taxon>Asteraceae</taxon>
        <taxon>Asteroideae</taxon>
        <taxon>Anthemideae</taxon>
        <taxon>Anthemidinae</taxon>
        <taxon>Tanacetum</taxon>
    </lineage>
</organism>
<dbReference type="AlphaFoldDB" id="A0A699XMA4"/>
<gene>
    <name evidence="2" type="ORF">Tci_929950</name>
</gene>
<feature type="non-terminal residue" evidence="2">
    <location>
        <position position="86"/>
    </location>
</feature>
<feature type="region of interest" description="Disordered" evidence="1">
    <location>
        <begin position="34"/>
        <end position="86"/>
    </location>
</feature>
<evidence type="ECO:0000313" key="2">
    <source>
        <dbReference type="EMBL" id="GFD57981.1"/>
    </source>
</evidence>
<feature type="non-terminal residue" evidence="2">
    <location>
        <position position="1"/>
    </location>
</feature>
<protein>
    <submittedName>
        <fullName evidence="2">Uncharacterized protein</fullName>
    </submittedName>
</protein>
<proteinExistence type="predicted"/>
<comment type="caution">
    <text evidence="2">The sequence shown here is derived from an EMBL/GenBank/DDBJ whole genome shotgun (WGS) entry which is preliminary data.</text>
</comment>
<name>A0A699XMA4_TANCI</name>
<reference evidence="2" key="1">
    <citation type="journal article" date="2019" name="Sci. Rep.">
        <title>Draft genome of Tanacetum cinerariifolium, the natural source of mosquito coil.</title>
        <authorList>
            <person name="Yamashiro T."/>
            <person name="Shiraishi A."/>
            <person name="Satake H."/>
            <person name="Nakayama K."/>
        </authorList>
    </citation>
    <scope>NUCLEOTIDE SEQUENCE</scope>
</reference>
<accession>A0A699XMA4</accession>
<dbReference type="EMBL" id="BKCJ011847240">
    <property type="protein sequence ID" value="GFD57981.1"/>
    <property type="molecule type" value="Genomic_DNA"/>
</dbReference>
<feature type="compositionally biased region" description="Low complexity" evidence="1">
    <location>
        <begin position="67"/>
        <end position="78"/>
    </location>
</feature>